<name>A0A3A6PNH7_9BACL</name>
<dbReference type="AlphaFoldDB" id="A0A3A6PNH7"/>
<comment type="caution">
    <text evidence="2">The sequence shown here is derived from an EMBL/GenBank/DDBJ whole genome shotgun (WGS) entry which is preliminary data.</text>
</comment>
<evidence type="ECO:0000259" key="1">
    <source>
        <dbReference type="Pfam" id="PF13518"/>
    </source>
</evidence>
<proteinExistence type="predicted"/>
<organism evidence="2 3">
    <name type="scientific">Paenibacillus pinisoli</name>
    <dbReference type="NCBI Taxonomy" id="1276110"/>
    <lineage>
        <taxon>Bacteria</taxon>
        <taxon>Bacillati</taxon>
        <taxon>Bacillota</taxon>
        <taxon>Bacilli</taxon>
        <taxon>Bacillales</taxon>
        <taxon>Paenibacillaceae</taxon>
        <taxon>Paenibacillus</taxon>
    </lineage>
</organism>
<accession>A0A3A6PNH7</accession>
<dbReference type="Gene3D" id="1.10.1660.10">
    <property type="match status" value="1"/>
</dbReference>
<sequence>MSNEYSSMQISEQLEIPESTLRRWCKGLEEEGFSFKRTRNRRLYGDRELDVLRELKQRMAIPSAQLETVCKEVMSTIVVIETTAAEPYENEKRERFESLLLALADNLYWSNPQSVVSELTEAYFEMEEGRKRDKPN</sequence>
<gene>
    <name evidence="2" type="ORF">D3P09_02665</name>
</gene>
<feature type="domain" description="Insertion element IS150 protein InsJ-like helix-turn-helix" evidence="1">
    <location>
        <begin position="4"/>
        <end position="42"/>
    </location>
</feature>
<reference evidence="2 3" key="1">
    <citation type="submission" date="2018-09" db="EMBL/GenBank/DDBJ databases">
        <title>Paenibacillus aracenensis nov. sp. isolated from a cave in southern Spain.</title>
        <authorList>
            <person name="Jurado V."/>
            <person name="Gutierrez-Patricio S."/>
            <person name="Gonzalez-Pimentel J.L."/>
            <person name="Miller A.Z."/>
            <person name="Laiz L."/>
            <person name="Saiz-Jimenez C."/>
        </authorList>
    </citation>
    <scope>NUCLEOTIDE SEQUENCE [LARGE SCALE GENOMIC DNA]</scope>
    <source>
        <strain evidence="2 3">JCM 19203</strain>
    </source>
</reference>
<dbReference type="EMBL" id="QXQB01000001">
    <property type="protein sequence ID" value="RJX40938.1"/>
    <property type="molecule type" value="Genomic_DNA"/>
</dbReference>
<dbReference type="OrthoDB" id="2467384at2"/>
<evidence type="ECO:0000313" key="3">
    <source>
        <dbReference type="Proteomes" id="UP000267798"/>
    </source>
</evidence>
<dbReference type="Pfam" id="PF13518">
    <property type="entry name" value="HTH_28"/>
    <property type="match status" value="1"/>
</dbReference>
<dbReference type="Proteomes" id="UP000267798">
    <property type="component" value="Unassembled WGS sequence"/>
</dbReference>
<keyword evidence="3" id="KW-1185">Reference proteome</keyword>
<protein>
    <submittedName>
        <fullName evidence="2">Helix-turn-helix domain-containing protein</fullName>
    </submittedName>
</protein>
<evidence type="ECO:0000313" key="2">
    <source>
        <dbReference type="EMBL" id="RJX40938.1"/>
    </source>
</evidence>
<dbReference type="InterPro" id="IPR055247">
    <property type="entry name" value="InsJ-like_HTH"/>
</dbReference>
<dbReference type="RefSeq" id="WP_120106962.1">
    <property type="nucleotide sequence ID" value="NZ_QXQB01000001.1"/>
</dbReference>